<gene>
    <name evidence="2" type="ordered locus">Hoch_4394</name>
</gene>
<dbReference type="InterPro" id="IPR012312">
    <property type="entry name" value="Hemerythrin-like"/>
</dbReference>
<dbReference type="eggNOG" id="COG5592">
    <property type="taxonomic scope" value="Bacteria"/>
</dbReference>
<feature type="domain" description="Hemerythrin-like" evidence="1">
    <location>
        <begin position="3"/>
        <end position="121"/>
    </location>
</feature>
<keyword evidence="3" id="KW-1185">Reference proteome</keyword>
<evidence type="ECO:0000259" key="1">
    <source>
        <dbReference type="Pfam" id="PF01814"/>
    </source>
</evidence>
<accession>D0LNI3</accession>
<dbReference type="HOGENOM" id="CLU_079417_6_1_7"/>
<organism evidence="2 3">
    <name type="scientific">Haliangium ochraceum (strain DSM 14365 / JCM 11303 / SMP-2)</name>
    <dbReference type="NCBI Taxonomy" id="502025"/>
    <lineage>
        <taxon>Bacteria</taxon>
        <taxon>Pseudomonadati</taxon>
        <taxon>Myxococcota</taxon>
        <taxon>Polyangia</taxon>
        <taxon>Haliangiales</taxon>
        <taxon>Kofleriaceae</taxon>
        <taxon>Haliangium</taxon>
    </lineage>
</organism>
<dbReference type="KEGG" id="hoh:Hoch_4394"/>
<dbReference type="Pfam" id="PF01814">
    <property type="entry name" value="Hemerythrin"/>
    <property type="match status" value="1"/>
</dbReference>
<evidence type="ECO:0000313" key="2">
    <source>
        <dbReference type="EMBL" id="ACY16888.1"/>
    </source>
</evidence>
<dbReference type="Proteomes" id="UP000001880">
    <property type="component" value="Chromosome"/>
</dbReference>
<dbReference type="AlphaFoldDB" id="D0LNI3"/>
<dbReference type="CDD" id="cd12108">
    <property type="entry name" value="Hr-like"/>
    <property type="match status" value="1"/>
</dbReference>
<evidence type="ECO:0000313" key="3">
    <source>
        <dbReference type="Proteomes" id="UP000001880"/>
    </source>
</evidence>
<name>D0LNI3_HALO1</name>
<dbReference type="EMBL" id="CP001804">
    <property type="protein sequence ID" value="ACY16888.1"/>
    <property type="molecule type" value="Genomic_DNA"/>
</dbReference>
<sequence>MDTIYDALKQDHRELEELMTKLVETEGDSEERAKLFEDFSELLEKHSHAEERAFYSKVLARPETRGKTAHGVKEHCEAAELLDELKETERSSPGWLHKMKKLREDVKHHIDEEENELFPKAKTVLSAEQAQQIGNSFKKEKRVEDAG</sequence>
<reference evidence="2 3" key="1">
    <citation type="journal article" date="2010" name="Stand. Genomic Sci.">
        <title>Complete genome sequence of Haliangium ochraceum type strain (SMP-2).</title>
        <authorList>
            <consortium name="US DOE Joint Genome Institute (JGI-PGF)"/>
            <person name="Ivanova N."/>
            <person name="Daum C."/>
            <person name="Lang E."/>
            <person name="Abt B."/>
            <person name="Kopitz M."/>
            <person name="Saunders E."/>
            <person name="Lapidus A."/>
            <person name="Lucas S."/>
            <person name="Glavina Del Rio T."/>
            <person name="Nolan M."/>
            <person name="Tice H."/>
            <person name="Copeland A."/>
            <person name="Cheng J.F."/>
            <person name="Chen F."/>
            <person name="Bruce D."/>
            <person name="Goodwin L."/>
            <person name="Pitluck S."/>
            <person name="Mavromatis K."/>
            <person name="Pati A."/>
            <person name="Mikhailova N."/>
            <person name="Chen A."/>
            <person name="Palaniappan K."/>
            <person name="Land M."/>
            <person name="Hauser L."/>
            <person name="Chang Y.J."/>
            <person name="Jeffries C.D."/>
            <person name="Detter J.C."/>
            <person name="Brettin T."/>
            <person name="Rohde M."/>
            <person name="Goker M."/>
            <person name="Bristow J."/>
            <person name="Markowitz V."/>
            <person name="Eisen J.A."/>
            <person name="Hugenholtz P."/>
            <person name="Kyrpides N.C."/>
            <person name="Klenk H.P."/>
        </authorList>
    </citation>
    <scope>NUCLEOTIDE SEQUENCE [LARGE SCALE GENOMIC DNA]</scope>
    <source>
        <strain evidence="3">DSM 14365 / CIP 107738 / JCM 11303 / AJ 13395 / SMP-2</strain>
    </source>
</reference>
<dbReference type="PANTHER" id="PTHR35585">
    <property type="entry name" value="HHE DOMAIN PROTEIN (AFU_ORTHOLOGUE AFUA_4G00730)"/>
    <property type="match status" value="1"/>
</dbReference>
<dbReference type="OrthoDB" id="5523420at2"/>
<dbReference type="PANTHER" id="PTHR35585:SF1">
    <property type="entry name" value="HHE DOMAIN PROTEIN (AFU_ORTHOLOGUE AFUA_4G00730)"/>
    <property type="match status" value="1"/>
</dbReference>
<protein>
    <submittedName>
        <fullName evidence="2">Hemerythrin HHE cation binding domain protein</fullName>
    </submittedName>
</protein>
<proteinExistence type="predicted"/>
<dbReference type="RefSeq" id="WP_012829486.1">
    <property type="nucleotide sequence ID" value="NC_013440.1"/>
</dbReference>
<dbReference type="Gene3D" id="1.20.120.520">
    <property type="entry name" value="nmb1532 protein domain like"/>
    <property type="match status" value="1"/>
</dbReference>